<reference evidence="2 3" key="1">
    <citation type="submission" date="2019-03" db="EMBL/GenBank/DDBJ databases">
        <title>First draft genome of Liparis tanakae, snailfish: a comprehensive survey of snailfish specific genes.</title>
        <authorList>
            <person name="Kim W."/>
            <person name="Song I."/>
            <person name="Jeong J.-H."/>
            <person name="Kim D."/>
            <person name="Kim S."/>
            <person name="Ryu S."/>
            <person name="Song J.Y."/>
            <person name="Lee S.K."/>
        </authorList>
    </citation>
    <scope>NUCLEOTIDE SEQUENCE [LARGE SCALE GENOMIC DNA]</scope>
    <source>
        <tissue evidence="2">Muscle</tissue>
    </source>
</reference>
<proteinExistence type="predicted"/>
<feature type="region of interest" description="Disordered" evidence="1">
    <location>
        <begin position="1"/>
        <end position="40"/>
    </location>
</feature>
<dbReference type="EMBL" id="SRLO01000038">
    <property type="protein sequence ID" value="TNN82625.1"/>
    <property type="molecule type" value="Genomic_DNA"/>
</dbReference>
<protein>
    <submittedName>
        <fullName evidence="2">Uncharacterized protein</fullName>
    </submittedName>
</protein>
<evidence type="ECO:0000313" key="2">
    <source>
        <dbReference type="EMBL" id="TNN82625.1"/>
    </source>
</evidence>
<gene>
    <name evidence="2" type="ORF">EYF80_007143</name>
</gene>
<organism evidence="2 3">
    <name type="scientific">Liparis tanakae</name>
    <name type="common">Tanaka's snailfish</name>
    <dbReference type="NCBI Taxonomy" id="230148"/>
    <lineage>
        <taxon>Eukaryota</taxon>
        <taxon>Metazoa</taxon>
        <taxon>Chordata</taxon>
        <taxon>Craniata</taxon>
        <taxon>Vertebrata</taxon>
        <taxon>Euteleostomi</taxon>
        <taxon>Actinopterygii</taxon>
        <taxon>Neopterygii</taxon>
        <taxon>Teleostei</taxon>
        <taxon>Neoteleostei</taxon>
        <taxon>Acanthomorphata</taxon>
        <taxon>Eupercaria</taxon>
        <taxon>Perciformes</taxon>
        <taxon>Cottioidei</taxon>
        <taxon>Cottales</taxon>
        <taxon>Liparidae</taxon>
        <taxon>Liparis</taxon>
    </lineage>
</organism>
<dbReference type="AlphaFoldDB" id="A0A4Z2IXC2"/>
<comment type="caution">
    <text evidence="2">The sequence shown here is derived from an EMBL/GenBank/DDBJ whole genome shotgun (WGS) entry which is preliminary data.</text>
</comment>
<keyword evidence="3" id="KW-1185">Reference proteome</keyword>
<feature type="compositionally biased region" description="Polar residues" evidence="1">
    <location>
        <begin position="12"/>
        <end position="25"/>
    </location>
</feature>
<feature type="region of interest" description="Disordered" evidence="1">
    <location>
        <begin position="77"/>
        <end position="107"/>
    </location>
</feature>
<name>A0A4Z2IXC2_9TELE</name>
<sequence>MELHLSKPYKGPNTSLAPSRRTSASHVLCSSDRKLRKPQKKVEIRSHAACTLGSLECHRFKARSACDCRNGETSVLRSSETPVDQRAAVTPPGNLQQHSGDASEPLTPLRYTGAAQAAAQVKEIFKERSRCSIDLGCCISTPSER</sequence>
<accession>A0A4Z2IXC2</accession>
<evidence type="ECO:0000256" key="1">
    <source>
        <dbReference type="SAM" id="MobiDB-lite"/>
    </source>
</evidence>
<evidence type="ECO:0000313" key="3">
    <source>
        <dbReference type="Proteomes" id="UP000314294"/>
    </source>
</evidence>
<dbReference type="Proteomes" id="UP000314294">
    <property type="component" value="Unassembled WGS sequence"/>
</dbReference>